<keyword evidence="1" id="KW-0472">Membrane</keyword>
<evidence type="ECO:0000256" key="1">
    <source>
        <dbReference type="SAM" id="Phobius"/>
    </source>
</evidence>
<dbReference type="PANTHER" id="PTHR46865:SF8">
    <property type="entry name" value="POSSIBLE OXIDOREDUCTASE"/>
    <property type="match status" value="1"/>
</dbReference>
<dbReference type="InParanoid" id="A0A543ARU7"/>
<dbReference type="SUPFAM" id="SSF51905">
    <property type="entry name" value="FAD/NAD(P)-binding domain"/>
    <property type="match status" value="1"/>
</dbReference>
<dbReference type="InterPro" id="IPR002938">
    <property type="entry name" value="FAD-bd"/>
</dbReference>
<dbReference type="Gene3D" id="3.30.9.10">
    <property type="entry name" value="D-Amino Acid Oxidase, subunit A, domain 2"/>
    <property type="match status" value="1"/>
</dbReference>
<evidence type="ECO:0000313" key="3">
    <source>
        <dbReference type="EMBL" id="TQL75302.1"/>
    </source>
</evidence>
<evidence type="ECO:0000313" key="4">
    <source>
        <dbReference type="Proteomes" id="UP000317043"/>
    </source>
</evidence>
<dbReference type="AlphaFoldDB" id="A0A543ARU7"/>
<accession>A0A543ARU7</accession>
<dbReference type="Gene3D" id="3.50.50.60">
    <property type="entry name" value="FAD/NAD(P)-binding domain"/>
    <property type="match status" value="1"/>
</dbReference>
<dbReference type="EMBL" id="VFOW01000001">
    <property type="protein sequence ID" value="TQL75302.1"/>
    <property type="molecule type" value="Genomic_DNA"/>
</dbReference>
<feature type="domain" description="FAD-binding" evidence="2">
    <location>
        <begin position="14"/>
        <end position="173"/>
    </location>
</feature>
<protein>
    <submittedName>
        <fullName evidence="3">2-polyprenyl-6-methoxyphenol hydroxylase-like FAD-dependent oxidoreductase</fullName>
    </submittedName>
</protein>
<organism evidence="3 4">
    <name type="scientific">Stackebrandtia endophytica</name>
    <dbReference type="NCBI Taxonomy" id="1496996"/>
    <lineage>
        <taxon>Bacteria</taxon>
        <taxon>Bacillati</taxon>
        <taxon>Actinomycetota</taxon>
        <taxon>Actinomycetes</taxon>
        <taxon>Glycomycetales</taxon>
        <taxon>Glycomycetaceae</taxon>
        <taxon>Stackebrandtia</taxon>
    </lineage>
</organism>
<dbReference type="Proteomes" id="UP000317043">
    <property type="component" value="Unassembled WGS sequence"/>
</dbReference>
<comment type="caution">
    <text evidence="3">The sequence shown here is derived from an EMBL/GenBank/DDBJ whole genome shotgun (WGS) entry which is preliminary data.</text>
</comment>
<keyword evidence="1" id="KW-1133">Transmembrane helix</keyword>
<dbReference type="Pfam" id="PF01494">
    <property type="entry name" value="FAD_binding_3"/>
    <property type="match status" value="1"/>
</dbReference>
<keyword evidence="4" id="KW-1185">Reference proteome</keyword>
<sequence>MTTLSTESHDRFAVISGAGIAGLAAALRLRRAGWRTLIVERAPERRSSGYLVNLLGYGYGAAENLGILPQLAPHDVGLFTTILVDRDGRHKLTTPRAVAEAAIGPRALSVFRGDLETVLYQAVRDHTPIKFDTVIKAVSSEPDGVALQLSDGTTQHADLLIGADGLHSGVRRLVFGPDDEFRNDMGHLVGAFQLSEVPGDLPVGTGTTFIGPGRTGAVINLGPRRSSVFFTYRSSDVDSALAAGPVAALTDAFGDLGGGFPEALDHLRREPAEAYFDSVDQIVMNSWSRGRVVLLGDAAWCVTLFAGYGAALALTGADRLGDLLERSDVDVPDALARWESQLRPEVSKRQALAARGMARFAPANRTQVWLGETMLRAMNLPGIRQWVIRSVRRANGR</sequence>
<proteinExistence type="predicted"/>
<dbReference type="GO" id="GO:0071949">
    <property type="term" value="F:FAD binding"/>
    <property type="evidence" value="ECO:0007669"/>
    <property type="project" value="InterPro"/>
</dbReference>
<gene>
    <name evidence="3" type="ORF">FB566_0799</name>
</gene>
<dbReference type="PANTHER" id="PTHR46865">
    <property type="entry name" value="OXIDOREDUCTASE-RELATED"/>
    <property type="match status" value="1"/>
</dbReference>
<reference evidence="3 4" key="1">
    <citation type="submission" date="2019-06" db="EMBL/GenBank/DDBJ databases">
        <title>Sequencing the genomes of 1000 actinobacteria strains.</title>
        <authorList>
            <person name="Klenk H.-P."/>
        </authorList>
    </citation>
    <scope>NUCLEOTIDE SEQUENCE [LARGE SCALE GENOMIC DNA]</scope>
    <source>
        <strain evidence="3 4">DSM 45928</strain>
    </source>
</reference>
<dbReference type="InterPro" id="IPR036188">
    <property type="entry name" value="FAD/NAD-bd_sf"/>
</dbReference>
<keyword evidence="1" id="KW-0812">Transmembrane</keyword>
<feature type="transmembrane region" description="Helical" evidence="1">
    <location>
        <begin position="12"/>
        <end position="29"/>
    </location>
</feature>
<dbReference type="PRINTS" id="PR00420">
    <property type="entry name" value="RNGMNOXGNASE"/>
</dbReference>
<dbReference type="InterPro" id="IPR051704">
    <property type="entry name" value="FAD_aromatic-hydroxylase"/>
</dbReference>
<evidence type="ECO:0000259" key="2">
    <source>
        <dbReference type="Pfam" id="PF01494"/>
    </source>
</evidence>
<name>A0A543ARU7_9ACTN</name>